<evidence type="ECO:0000313" key="2">
    <source>
        <dbReference type="Proteomes" id="UP000295724"/>
    </source>
</evidence>
<sequence length="88" mass="10371">MSTLHLYHWENTVGLKHRIKLMNQEDSLVIYGHVTEAELNAIQGIFTRIGINWYLVNNPNEPHINDNCINHDDWLKLIISNQNCFAWK</sequence>
<proteinExistence type="predicted"/>
<name>A0A4R6XS77_9GAMM</name>
<evidence type="ECO:0000313" key="1">
    <source>
        <dbReference type="EMBL" id="TDR22782.1"/>
    </source>
</evidence>
<gene>
    <name evidence="1" type="ORF">C8D91_1275</name>
</gene>
<dbReference type="EMBL" id="SNZB01000002">
    <property type="protein sequence ID" value="TDR22782.1"/>
    <property type="molecule type" value="Genomic_DNA"/>
</dbReference>
<dbReference type="OrthoDB" id="9959452at2"/>
<dbReference type="AlphaFoldDB" id="A0A4R6XS77"/>
<accession>A0A4R6XS77</accession>
<comment type="caution">
    <text evidence="1">The sequence shown here is derived from an EMBL/GenBank/DDBJ whole genome shotgun (WGS) entry which is preliminary data.</text>
</comment>
<organism evidence="1 2">
    <name type="scientific">Marinicella litoralis</name>
    <dbReference type="NCBI Taxonomy" id="644220"/>
    <lineage>
        <taxon>Bacteria</taxon>
        <taxon>Pseudomonadati</taxon>
        <taxon>Pseudomonadota</taxon>
        <taxon>Gammaproteobacteria</taxon>
        <taxon>Lysobacterales</taxon>
        <taxon>Marinicellaceae</taxon>
        <taxon>Marinicella</taxon>
    </lineage>
</organism>
<dbReference type="RefSeq" id="WP_099019398.1">
    <property type="nucleotide sequence ID" value="NZ_NIHB01000002.1"/>
</dbReference>
<reference evidence="1 2" key="1">
    <citation type="submission" date="2019-03" db="EMBL/GenBank/DDBJ databases">
        <title>Genomic Encyclopedia of Type Strains, Phase IV (KMG-IV): sequencing the most valuable type-strain genomes for metagenomic binning, comparative biology and taxonomic classification.</title>
        <authorList>
            <person name="Goeker M."/>
        </authorList>
    </citation>
    <scope>NUCLEOTIDE SEQUENCE [LARGE SCALE GENOMIC DNA]</scope>
    <source>
        <strain evidence="1 2">DSM 25488</strain>
    </source>
</reference>
<keyword evidence="2" id="KW-1185">Reference proteome</keyword>
<dbReference type="Proteomes" id="UP000295724">
    <property type="component" value="Unassembled WGS sequence"/>
</dbReference>
<protein>
    <submittedName>
        <fullName evidence="1">Uncharacterized protein</fullName>
    </submittedName>
</protein>